<dbReference type="EMBL" id="CP123751">
    <property type="protein sequence ID" value="WHQ80987.1"/>
    <property type="molecule type" value="Genomic_DNA"/>
</dbReference>
<accession>A0AAJ6FWN5</accession>
<keyword evidence="4" id="KW-1185">Reference proteome</keyword>
<dbReference type="EMBL" id="JMHU01000007">
    <property type="protein sequence ID" value="KDA46096.1"/>
    <property type="molecule type" value="Genomic_DNA"/>
</dbReference>
<gene>
    <name evidence="2" type="ORF">Lani381_0780</name>
    <name evidence="3" type="ORF">QFF56_04660</name>
</gene>
<evidence type="ECO:0000313" key="3">
    <source>
        <dbReference type="EMBL" id="WHQ80987.1"/>
    </source>
</evidence>
<dbReference type="Proteomes" id="UP000027129">
    <property type="component" value="Unassembled WGS sequence"/>
</dbReference>
<sequence>MYLTIREIGILLVRDKQAGYKPQLEPPNIQENFAKGIWKDEINKHAQKRHQNKDIPHTPQDGKSRTLFNSNIDIELLYNEFKGKGEFEKNENSEYDPRERVYVGELLL</sequence>
<reference evidence="2 4" key="1">
    <citation type="submission" date="2014-04" db="EMBL/GenBank/DDBJ databases">
        <title>Draft Genome Sequence of Lactobacillus animalis 381-IL-28.</title>
        <authorList>
            <person name="Sturino J.M."/>
            <person name="Rajendran M."/>
            <person name="Altermann E."/>
        </authorList>
    </citation>
    <scope>NUCLEOTIDE SEQUENCE [LARGE SCALE GENOMIC DNA]</scope>
    <source>
        <strain evidence="2 4">381-IL-28</strain>
    </source>
</reference>
<reference evidence="3" key="2">
    <citation type="submission" date="2023-04" db="EMBL/GenBank/DDBJ databases">
        <title>Four porcine-derived lactic acid bacteria strains analyses and their evaluation as potential probiotics based on genomics.</title>
        <authorList>
            <person name="Niu D."/>
        </authorList>
    </citation>
    <scope>NUCLEOTIDE SEQUENCE</scope>
    <source>
        <strain evidence="3">ZSB1</strain>
    </source>
</reference>
<evidence type="ECO:0000313" key="4">
    <source>
        <dbReference type="Proteomes" id="UP000027129"/>
    </source>
</evidence>
<dbReference type="AlphaFoldDB" id="A0AAJ6FWN5"/>
<name>A0AAJ6FWN5_9LACO</name>
<dbReference type="RefSeq" id="WP_035447888.1">
    <property type="nucleotide sequence ID" value="NZ_CAUFMV010000021.1"/>
</dbReference>
<proteinExistence type="predicted"/>
<evidence type="ECO:0000256" key="1">
    <source>
        <dbReference type="SAM" id="MobiDB-lite"/>
    </source>
</evidence>
<dbReference type="Proteomes" id="UP001238155">
    <property type="component" value="Chromosome"/>
</dbReference>
<feature type="region of interest" description="Disordered" evidence="1">
    <location>
        <begin position="45"/>
        <end position="66"/>
    </location>
</feature>
<organism evidence="3 5">
    <name type="scientific">Ligilactobacillus animalis</name>
    <dbReference type="NCBI Taxonomy" id="1605"/>
    <lineage>
        <taxon>Bacteria</taxon>
        <taxon>Bacillati</taxon>
        <taxon>Bacillota</taxon>
        <taxon>Bacilli</taxon>
        <taxon>Lactobacillales</taxon>
        <taxon>Lactobacillaceae</taxon>
        <taxon>Ligilactobacillus</taxon>
    </lineage>
</organism>
<feature type="compositionally biased region" description="Basic and acidic residues" evidence="1">
    <location>
        <begin position="52"/>
        <end position="64"/>
    </location>
</feature>
<protein>
    <submittedName>
        <fullName evidence="3">Polymorphic toxin type 50 domain-containing protein</fullName>
    </submittedName>
</protein>
<evidence type="ECO:0000313" key="5">
    <source>
        <dbReference type="Proteomes" id="UP001238155"/>
    </source>
</evidence>
<evidence type="ECO:0000313" key="2">
    <source>
        <dbReference type="EMBL" id="KDA46096.1"/>
    </source>
</evidence>